<dbReference type="OrthoDB" id="2225190at2759"/>
<dbReference type="InterPro" id="IPR001810">
    <property type="entry name" value="F-box_dom"/>
</dbReference>
<reference evidence="2" key="1">
    <citation type="submission" date="2020-12" db="EMBL/GenBank/DDBJ databases">
        <title>Metabolic potential, ecology and presence of endohyphal bacteria is reflected in genomic diversity of Mucoromycotina.</title>
        <authorList>
            <person name="Muszewska A."/>
            <person name="Okrasinska A."/>
            <person name="Steczkiewicz K."/>
            <person name="Drgas O."/>
            <person name="Orlowska M."/>
            <person name="Perlinska-Lenart U."/>
            <person name="Aleksandrzak-Piekarczyk T."/>
            <person name="Szatraj K."/>
            <person name="Zielenkiewicz U."/>
            <person name="Pilsyk S."/>
            <person name="Malc E."/>
            <person name="Mieczkowski P."/>
            <person name="Kruszewska J.S."/>
            <person name="Biernat P."/>
            <person name="Pawlowska J."/>
        </authorList>
    </citation>
    <scope>NUCLEOTIDE SEQUENCE</scope>
    <source>
        <strain evidence="2">WA0000017839</strain>
    </source>
</reference>
<dbReference type="CDD" id="cd09917">
    <property type="entry name" value="F-box_SF"/>
    <property type="match status" value="1"/>
</dbReference>
<feature type="domain" description="F-box" evidence="1">
    <location>
        <begin position="1"/>
        <end position="55"/>
    </location>
</feature>
<name>A0A8H7V6H0_9FUNG</name>
<dbReference type="SUPFAM" id="SSF52047">
    <property type="entry name" value="RNI-like"/>
    <property type="match status" value="1"/>
</dbReference>
<gene>
    <name evidence="2" type="ORF">INT47_002242</name>
</gene>
<dbReference type="InterPro" id="IPR036047">
    <property type="entry name" value="F-box-like_dom_sf"/>
</dbReference>
<organism evidence="2 3">
    <name type="scientific">Mucor saturninus</name>
    <dbReference type="NCBI Taxonomy" id="64648"/>
    <lineage>
        <taxon>Eukaryota</taxon>
        <taxon>Fungi</taxon>
        <taxon>Fungi incertae sedis</taxon>
        <taxon>Mucoromycota</taxon>
        <taxon>Mucoromycotina</taxon>
        <taxon>Mucoromycetes</taxon>
        <taxon>Mucorales</taxon>
        <taxon>Mucorineae</taxon>
        <taxon>Mucoraceae</taxon>
        <taxon>Mucor</taxon>
    </lineage>
</organism>
<keyword evidence="3" id="KW-1185">Reference proteome</keyword>
<dbReference type="Gene3D" id="3.80.10.10">
    <property type="entry name" value="Ribonuclease Inhibitor"/>
    <property type="match status" value="1"/>
</dbReference>
<protein>
    <recommendedName>
        <fullName evidence="1">F-box domain-containing protein</fullName>
    </recommendedName>
</protein>
<dbReference type="PROSITE" id="PS50181">
    <property type="entry name" value="FBOX"/>
    <property type="match status" value="1"/>
</dbReference>
<evidence type="ECO:0000313" key="2">
    <source>
        <dbReference type="EMBL" id="KAG2205148.1"/>
    </source>
</evidence>
<dbReference type="InterPro" id="IPR032675">
    <property type="entry name" value="LRR_dom_sf"/>
</dbReference>
<evidence type="ECO:0000259" key="1">
    <source>
        <dbReference type="PROSITE" id="PS50181"/>
    </source>
</evidence>
<proteinExistence type="predicted"/>
<dbReference type="AlphaFoldDB" id="A0A8H7V6H0"/>
<dbReference type="EMBL" id="JAEPRD010000039">
    <property type="protein sequence ID" value="KAG2205148.1"/>
    <property type="molecule type" value="Genomic_DNA"/>
</dbReference>
<dbReference type="SUPFAM" id="SSF81383">
    <property type="entry name" value="F-box domain"/>
    <property type="match status" value="1"/>
</dbReference>
<sequence length="674" mass="77442">MHILDLPVEIFQTILDISTRRDLYELAFTCKSWNVPALQRWYSEVLLDNYSYKVTMNLFKSDAEQRDKYFQYGPLVKLLEIGVPDPDFEDPTTLWQPDTEDFISLLKYFPNLLVLNINDTRFADSCLTRIASGPFVDVMPNVQQITTSVAIFQTASWRNHFAACYAHRATITTLNTCYLKNMLKGRGTINLLSDFTQLSDLTIMKTRPGSISIAEILMICPNLKALDYKDCDMSEEFIKNFLENGSTISAMNTKLETLKLWVPSLSVNYVRYITDYFSSQLRFVDLNLHGTNYHNWLDEIGLDNAYRLVERLKKTGNFQLKWAFFNESNEITSNASGSTIKDFFKLVNASKAGEDTFIRSTFNTFPGYLLSYEEGTLDLEEDGDFQNQIEYNSKTGYNVNYKLEPSNFNCFNPRFLNGDMPYTSSQLEITELEHINVIHVNLVSDFSRPATLFEFLQLALINCPRLEFFKLISTVPSKYKIRMMIGKDIDHFVKRQQEEHYHQISTKTKNNLKAVKFDNFLPSQQLLDLMSIHLPNIKTIACLGVDANEVDSNRRTIDLINFKNLENVYVMVDNLPHCFEHYIVHLQFTDGNESYYYQNSECRKSLGLKYSEFVDLCLDSGGSALVVTIKCEKDIKVTIGSSAASVFTEIVDGHCLENIGADSHETYKILRCSA</sequence>
<comment type="caution">
    <text evidence="2">The sequence shown here is derived from an EMBL/GenBank/DDBJ whole genome shotgun (WGS) entry which is preliminary data.</text>
</comment>
<dbReference type="Proteomes" id="UP000603453">
    <property type="component" value="Unassembled WGS sequence"/>
</dbReference>
<accession>A0A8H7V6H0</accession>
<evidence type="ECO:0000313" key="3">
    <source>
        <dbReference type="Proteomes" id="UP000603453"/>
    </source>
</evidence>